<dbReference type="Gene3D" id="3.30.420.10">
    <property type="entry name" value="Ribonuclease H-like superfamily/Ribonuclease H"/>
    <property type="match status" value="1"/>
</dbReference>
<evidence type="ECO:0000313" key="2">
    <source>
        <dbReference type="EMBL" id="AFG38204.1"/>
    </source>
</evidence>
<dbReference type="PROSITE" id="PS50967">
    <property type="entry name" value="HRDC"/>
    <property type="match status" value="1"/>
</dbReference>
<dbReference type="GO" id="GO:0003676">
    <property type="term" value="F:nucleic acid binding"/>
    <property type="evidence" value="ECO:0007669"/>
    <property type="project" value="InterPro"/>
</dbReference>
<dbReference type="OrthoDB" id="144122at2"/>
<dbReference type="STRING" id="889378.Spiaf_2167"/>
<dbReference type="SUPFAM" id="SSF47819">
    <property type="entry name" value="HRDC-like"/>
    <property type="match status" value="1"/>
</dbReference>
<dbReference type="EMBL" id="CP003282">
    <property type="protein sequence ID" value="AFG38204.1"/>
    <property type="molecule type" value="Genomic_DNA"/>
</dbReference>
<protein>
    <submittedName>
        <fullName evidence="2">Ribonuclease D</fullName>
    </submittedName>
</protein>
<dbReference type="Gene3D" id="1.10.150.80">
    <property type="entry name" value="HRDC domain"/>
    <property type="match status" value="1"/>
</dbReference>
<dbReference type="InterPro" id="IPR002121">
    <property type="entry name" value="HRDC_dom"/>
</dbReference>
<dbReference type="InterPro" id="IPR036397">
    <property type="entry name" value="RNaseH_sf"/>
</dbReference>
<accession>H9UL11</accession>
<dbReference type="InterPro" id="IPR044876">
    <property type="entry name" value="HRDC_dom_sf"/>
</dbReference>
<dbReference type="InterPro" id="IPR051086">
    <property type="entry name" value="RNase_D-like"/>
</dbReference>
<dbReference type="PANTHER" id="PTHR47649:SF1">
    <property type="entry name" value="RIBONUCLEASE D"/>
    <property type="match status" value="1"/>
</dbReference>
<dbReference type="SUPFAM" id="SSF53098">
    <property type="entry name" value="Ribonuclease H-like"/>
    <property type="match status" value="1"/>
</dbReference>
<gene>
    <name evidence="2" type="ordered locus">Spiaf_2167</name>
</gene>
<dbReference type="HOGENOM" id="CLU_042387_1_0_12"/>
<dbReference type="Pfam" id="PF01612">
    <property type="entry name" value="DNA_pol_A_exo1"/>
    <property type="match status" value="1"/>
</dbReference>
<dbReference type="GO" id="GO:0000166">
    <property type="term" value="F:nucleotide binding"/>
    <property type="evidence" value="ECO:0007669"/>
    <property type="project" value="InterPro"/>
</dbReference>
<dbReference type="eggNOG" id="COG0349">
    <property type="taxonomic scope" value="Bacteria"/>
</dbReference>
<dbReference type="PANTHER" id="PTHR47649">
    <property type="entry name" value="RIBONUCLEASE D"/>
    <property type="match status" value="1"/>
</dbReference>
<dbReference type="Proteomes" id="UP000007383">
    <property type="component" value="Chromosome"/>
</dbReference>
<dbReference type="GO" id="GO:0006139">
    <property type="term" value="P:nucleobase-containing compound metabolic process"/>
    <property type="evidence" value="ECO:0007669"/>
    <property type="project" value="InterPro"/>
</dbReference>
<proteinExistence type="predicted"/>
<dbReference type="Pfam" id="PF00570">
    <property type="entry name" value="HRDC"/>
    <property type="match status" value="1"/>
</dbReference>
<sequence length="292" mass="33093">MPAMHPYRYIADDTAFRSWYANLPAEQYAVAVDLEAEFNLHIYGEHFCLLQVYDGTTAVAIDPQTVSIGLIKEFLENRQLLKITYDCASDRQLLYKNHGILMNCILDLRPAVQLLGLQKQGLSSVLEEILGIEPARGKKRFQQYNWTRRPVHEDALAYAIDDVVHLYRLRDALMQQLAAAGQTDRFLVENFAVQDTLPETDRKPGMLRGGRVRKLKPAQLKLLERLHAVREEAAREVNLPPNTVFPNRDLYALAAGQGNGDPAAIKPSRAMPAERYQRLVRDLSDILQSARG</sequence>
<name>H9UL11_SPIAZ</name>
<keyword evidence="3" id="KW-1185">Reference proteome</keyword>
<evidence type="ECO:0000259" key="1">
    <source>
        <dbReference type="PROSITE" id="PS50967"/>
    </source>
</evidence>
<dbReference type="InterPro" id="IPR010997">
    <property type="entry name" value="HRDC-like_sf"/>
</dbReference>
<dbReference type="InterPro" id="IPR002562">
    <property type="entry name" value="3'-5'_exonuclease_dom"/>
</dbReference>
<dbReference type="SMART" id="SM00474">
    <property type="entry name" value="35EXOc"/>
    <property type="match status" value="1"/>
</dbReference>
<reference evidence="3" key="1">
    <citation type="journal article" date="2013" name="Stand. Genomic Sci.">
        <title>Complete genome sequence of the halophilic bacterium Spirochaeta africana type strain (Z-7692(T)) from the alkaline Lake Magadi in the East African Rift.</title>
        <authorList>
            <person name="Liolos K."/>
            <person name="Abt B."/>
            <person name="Scheuner C."/>
            <person name="Teshima H."/>
            <person name="Held B."/>
            <person name="Lapidus A."/>
            <person name="Nolan M."/>
            <person name="Lucas S."/>
            <person name="Deshpande S."/>
            <person name="Cheng J.F."/>
            <person name="Tapia R."/>
            <person name="Goodwin L.A."/>
            <person name="Pitluck S."/>
            <person name="Pagani I."/>
            <person name="Ivanova N."/>
            <person name="Mavromatis K."/>
            <person name="Mikhailova N."/>
            <person name="Huntemann M."/>
            <person name="Pati A."/>
            <person name="Chen A."/>
            <person name="Palaniappan K."/>
            <person name="Land M."/>
            <person name="Rohde M."/>
            <person name="Tindall B.J."/>
            <person name="Detter J.C."/>
            <person name="Goker M."/>
            <person name="Bristow J."/>
            <person name="Eisen J.A."/>
            <person name="Markowitz V."/>
            <person name="Hugenholtz P."/>
            <person name="Woyke T."/>
            <person name="Klenk H.P."/>
            <person name="Kyrpides N.C."/>
        </authorList>
    </citation>
    <scope>NUCLEOTIDE SEQUENCE</scope>
    <source>
        <strain evidence="3">ATCC 700263 / DSM 8902 / Z-7692</strain>
    </source>
</reference>
<dbReference type="GO" id="GO:0008408">
    <property type="term" value="F:3'-5' exonuclease activity"/>
    <property type="evidence" value="ECO:0007669"/>
    <property type="project" value="InterPro"/>
</dbReference>
<feature type="domain" description="HRDC" evidence="1">
    <location>
        <begin position="216"/>
        <end position="292"/>
    </location>
</feature>
<dbReference type="KEGG" id="sfc:Spiaf_2167"/>
<dbReference type="InterPro" id="IPR012337">
    <property type="entry name" value="RNaseH-like_sf"/>
</dbReference>
<organism evidence="2 3">
    <name type="scientific">Spirochaeta africana (strain ATCC 700263 / DSM 8902 / Z-7692)</name>
    <dbReference type="NCBI Taxonomy" id="889378"/>
    <lineage>
        <taxon>Bacteria</taxon>
        <taxon>Pseudomonadati</taxon>
        <taxon>Spirochaetota</taxon>
        <taxon>Spirochaetia</taxon>
        <taxon>Spirochaetales</taxon>
        <taxon>Spirochaetaceae</taxon>
        <taxon>Spirochaeta</taxon>
    </lineage>
</organism>
<evidence type="ECO:0000313" key="3">
    <source>
        <dbReference type="Proteomes" id="UP000007383"/>
    </source>
</evidence>
<dbReference type="AlphaFoldDB" id="H9UL11"/>
<dbReference type="PATRIC" id="fig|889378.3.peg.2143"/>